<feature type="region of interest" description="Disordered" evidence="1">
    <location>
        <begin position="1"/>
        <end position="27"/>
    </location>
</feature>
<sequence length="146" mass="15195">MDLTGGPHGDGDGPGGVRTGPGAAEPDLWREPPILGIMTVMFTALTGIGVVCLAGMAVLGAVALVTGRTPRFTGVEERTRLWGAGVLLSAFGLTAFLFLGPLNSTHHLHRDLPLIGMGLNLAGLALQWYARRARPLPPPPARTTPS</sequence>
<evidence type="ECO:0000313" key="3">
    <source>
        <dbReference type="EMBL" id="KUN85222.1"/>
    </source>
</evidence>
<feature type="compositionally biased region" description="Gly residues" evidence="1">
    <location>
        <begin position="1"/>
        <end position="19"/>
    </location>
</feature>
<dbReference type="Proteomes" id="UP000052982">
    <property type="component" value="Unassembled WGS sequence"/>
</dbReference>
<gene>
    <name evidence="3" type="ORF">AQJ64_13450</name>
</gene>
<evidence type="ECO:0000313" key="4">
    <source>
        <dbReference type="Proteomes" id="UP000052982"/>
    </source>
</evidence>
<comment type="caution">
    <text evidence="3">The sequence shown here is derived from an EMBL/GenBank/DDBJ whole genome shotgun (WGS) entry which is preliminary data.</text>
</comment>
<keyword evidence="2" id="KW-0812">Transmembrane</keyword>
<keyword evidence="2" id="KW-0472">Membrane</keyword>
<name>A0A101T3M5_9ACTN</name>
<reference evidence="3 4" key="1">
    <citation type="submission" date="2015-10" db="EMBL/GenBank/DDBJ databases">
        <title>Draft genome sequence of Streptomyces griseoruber DSM 40281, type strain for the species Streptomyces griseoruber.</title>
        <authorList>
            <person name="Ruckert C."/>
            <person name="Winkler A."/>
            <person name="Kalinowski J."/>
            <person name="Kampfer P."/>
            <person name="Glaeser S."/>
        </authorList>
    </citation>
    <scope>NUCLEOTIDE SEQUENCE [LARGE SCALE GENOMIC DNA]</scope>
    <source>
        <strain evidence="3 4">DSM 40281</strain>
    </source>
</reference>
<proteinExistence type="predicted"/>
<keyword evidence="2" id="KW-1133">Transmembrane helix</keyword>
<feature type="transmembrane region" description="Helical" evidence="2">
    <location>
        <begin position="34"/>
        <end position="67"/>
    </location>
</feature>
<evidence type="ECO:0000256" key="1">
    <source>
        <dbReference type="SAM" id="MobiDB-lite"/>
    </source>
</evidence>
<keyword evidence="4" id="KW-1185">Reference proteome</keyword>
<accession>A0A101T3M5</accession>
<feature type="transmembrane region" description="Helical" evidence="2">
    <location>
        <begin position="79"/>
        <end position="100"/>
    </location>
</feature>
<dbReference type="EMBL" id="LMWW01000015">
    <property type="protein sequence ID" value="KUN85222.1"/>
    <property type="molecule type" value="Genomic_DNA"/>
</dbReference>
<organism evidence="3 4">
    <name type="scientific">Streptomyces griseoruber</name>
    <dbReference type="NCBI Taxonomy" id="1943"/>
    <lineage>
        <taxon>Bacteria</taxon>
        <taxon>Bacillati</taxon>
        <taxon>Actinomycetota</taxon>
        <taxon>Actinomycetes</taxon>
        <taxon>Kitasatosporales</taxon>
        <taxon>Streptomycetaceae</taxon>
        <taxon>Streptomyces</taxon>
    </lineage>
</organism>
<protein>
    <submittedName>
        <fullName evidence="3">Uncharacterized protein</fullName>
    </submittedName>
</protein>
<feature type="transmembrane region" description="Helical" evidence="2">
    <location>
        <begin position="112"/>
        <end position="130"/>
    </location>
</feature>
<dbReference type="AlphaFoldDB" id="A0A101T3M5"/>
<evidence type="ECO:0000256" key="2">
    <source>
        <dbReference type="SAM" id="Phobius"/>
    </source>
</evidence>